<dbReference type="HOGENOM" id="CLU_005003_1_0_3"/>
<keyword evidence="1" id="KW-0175">Coiled coil</keyword>
<gene>
    <name evidence="3" type="ordered locus">Sta7437_2631</name>
</gene>
<dbReference type="CDD" id="cd04184">
    <property type="entry name" value="GT2_RfbC_Mx_like"/>
    <property type="match status" value="1"/>
</dbReference>
<dbReference type="eggNOG" id="COG1216">
    <property type="taxonomic scope" value="Bacteria"/>
</dbReference>
<dbReference type="SUPFAM" id="SSF53335">
    <property type="entry name" value="S-adenosyl-L-methionine-dependent methyltransferases"/>
    <property type="match status" value="1"/>
</dbReference>
<proteinExistence type="predicted"/>
<reference evidence="4" key="1">
    <citation type="journal article" date="2013" name="Proc. Natl. Acad. Sci. U.S.A.">
        <title>Improving the coverage of the cyanobacterial phylum using diversity-driven genome sequencing.</title>
        <authorList>
            <person name="Shih P.M."/>
            <person name="Wu D."/>
            <person name="Latifi A."/>
            <person name="Axen S.D."/>
            <person name="Fewer D.P."/>
            <person name="Talla E."/>
            <person name="Calteau A."/>
            <person name="Cai F."/>
            <person name="Tandeau de Marsac N."/>
            <person name="Rippka R."/>
            <person name="Herdman M."/>
            <person name="Sivonen K."/>
            <person name="Coursin T."/>
            <person name="Laurent T."/>
            <person name="Goodwin L."/>
            <person name="Nolan M."/>
            <person name="Davenport K.W."/>
            <person name="Han C.S."/>
            <person name="Rubin E.M."/>
            <person name="Eisen J.A."/>
            <person name="Woyke T."/>
            <person name="Gugger M."/>
            <person name="Kerfeld C.A."/>
        </authorList>
    </citation>
    <scope>NUCLEOTIDE SEQUENCE [LARGE SCALE GENOMIC DNA]</scope>
    <source>
        <strain evidence="4">ATCC 29371 / PCC 7437</strain>
    </source>
</reference>
<dbReference type="AlphaFoldDB" id="K9XVP9"/>
<dbReference type="STRING" id="111780.Sta7437_2631"/>
<feature type="coiled-coil region" evidence="1">
    <location>
        <begin position="224"/>
        <end position="300"/>
    </location>
</feature>
<dbReference type="InterPro" id="IPR029063">
    <property type="entry name" value="SAM-dependent_MTases_sf"/>
</dbReference>
<dbReference type="Gene3D" id="3.40.50.150">
    <property type="entry name" value="Vaccinia Virus protein VP39"/>
    <property type="match status" value="1"/>
</dbReference>
<keyword evidence="4" id="KW-1185">Reference proteome</keyword>
<evidence type="ECO:0000313" key="4">
    <source>
        <dbReference type="Proteomes" id="UP000010473"/>
    </source>
</evidence>
<evidence type="ECO:0000313" key="3">
    <source>
        <dbReference type="EMBL" id="AFZ36161.1"/>
    </source>
</evidence>
<dbReference type="SUPFAM" id="SSF53448">
    <property type="entry name" value="Nucleotide-diphospho-sugar transferases"/>
    <property type="match status" value="2"/>
</dbReference>
<keyword evidence="3" id="KW-0808">Transferase</keyword>
<dbReference type="InterPro" id="IPR029044">
    <property type="entry name" value="Nucleotide-diphossugar_trans"/>
</dbReference>
<dbReference type="InterPro" id="IPR001173">
    <property type="entry name" value="Glyco_trans_2-like"/>
</dbReference>
<evidence type="ECO:0000259" key="2">
    <source>
        <dbReference type="Pfam" id="PF00535"/>
    </source>
</evidence>
<dbReference type="Gene3D" id="3.90.550.10">
    <property type="entry name" value="Spore Coat Polysaccharide Biosynthesis Protein SpsA, Chain A"/>
    <property type="match status" value="2"/>
</dbReference>
<dbReference type="Pfam" id="PF13578">
    <property type="entry name" value="Methyltransf_24"/>
    <property type="match status" value="1"/>
</dbReference>
<dbReference type="RefSeq" id="WP_015193829.1">
    <property type="nucleotide sequence ID" value="NC_019748.1"/>
</dbReference>
<dbReference type="Proteomes" id="UP000010473">
    <property type="component" value="Chromosome"/>
</dbReference>
<evidence type="ECO:0000256" key="1">
    <source>
        <dbReference type="SAM" id="Coils"/>
    </source>
</evidence>
<feature type="domain" description="Glycosyltransferase 2-like" evidence="2">
    <location>
        <begin position="709"/>
        <end position="888"/>
    </location>
</feature>
<dbReference type="PANTHER" id="PTHR43179:SF7">
    <property type="entry name" value="RHAMNOSYLTRANSFERASE WBBL"/>
    <property type="match status" value="1"/>
</dbReference>
<sequence length="981" mass="113265">MKAEWLTPSAWYGHVPFAFWLIENLQPKTLVELGTHYGVSFCAFNQAIQKLQLNTKSYAVDTWEGDEHSGLYGEEVFSQLSAYHDPKYGSFSRLIRSTFDQAVSHFPDQSIDLLHIDGLHTYEAVKHDYETWFAKLSDRAVVIFHDINVRERGFGVWQLWQELSQQYPHFSFLHYHGLGVLGVGKNLPKNAIALFEANSNSELVFQIRESFARLGTGVAESWSKQEQQKEVAKLAVQLQQTQAELTNSQQQLQQTQNVLTQTQAELTNSQQQLQQTQSELTQSQRKLKSVQNELTQSQQQLQKNFHQQAQLQNLITAMESSKFWQIRTLWLGWKQALNLNHRDEVYQAYLNSFATNSSVIPSLEKKKINDRIARLQEKGWEYIFTKIFRDKLPKLAKSLAHPEPIVTRIDEDIPPSKDSKYQQWLNKHYPRQIDLTRMSETLSLLSYQPKISIIVPVYNPPEAFFRQAIESVLKQIYPDWELCLADDCSTKPYVKEILEEYAQKDSRIQVVFRQENGHISRASNSALDIATGEYIALLDHDDLLAPHALYEMVMLLNQHPEADMIYSDEDKIDENNWHKDPFFKMDWCPDSFLTRMYTCHLGVYRRSIVTEIGNFRPGLEGSQDYDLVLRFTEKTDKIFHIPKVLYHWRIHSESAASGTSAKPYAYEAAQKALSEALVRRKEPGKIIPVTGYPGLYTTRYEIKEKQLVSIIIPTRDLAKTLNTCLKSIFTKTTYPNYEVIVIDNGSQESATFECFEYWKKQEPNRFNCYSLDIPFNYSAINNYAVEKSQGHYLLFLNNDTEIISNDWIEAMVEQAQRRSIGAVGALLLYPDKTIQHAGVVLGIGGVASHSHKGYPSLLPGYFGQVITINNYSAITGACLMCRREVFQQVNGFEEDLAIAYNDVDFCLKLVEQGYRNIYLPHAMLFHYESKSRGKEDSVAKQQRLQQEKIYMLNKWQSLLDNDPCYSPHLTRNADDYSIKIL</sequence>
<feature type="domain" description="Glycosyltransferase 2-like" evidence="2">
    <location>
        <begin position="452"/>
        <end position="612"/>
    </location>
</feature>
<dbReference type="EMBL" id="CP003653">
    <property type="protein sequence ID" value="AFZ36161.1"/>
    <property type="molecule type" value="Genomic_DNA"/>
</dbReference>
<dbReference type="GO" id="GO:0016757">
    <property type="term" value="F:glycosyltransferase activity"/>
    <property type="evidence" value="ECO:0007669"/>
    <property type="project" value="UniProtKB-KW"/>
</dbReference>
<dbReference type="CDD" id="cd04186">
    <property type="entry name" value="GT_2_like_c"/>
    <property type="match status" value="1"/>
</dbReference>
<protein>
    <submittedName>
        <fullName evidence="3">Glycosyl transferase family 2</fullName>
    </submittedName>
</protein>
<name>K9XVP9_STAC7</name>
<dbReference type="PANTHER" id="PTHR43179">
    <property type="entry name" value="RHAMNOSYLTRANSFERASE WBBL"/>
    <property type="match status" value="1"/>
</dbReference>
<dbReference type="KEGG" id="scs:Sta7437_2631"/>
<dbReference type="eggNOG" id="COG1215">
    <property type="taxonomic scope" value="Bacteria"/>
</dbReference>
<accession>K9XVP9</accession>
<dbReference type="PATRIC" id="fig|111780.3.peg.2735"/>
<organism evidence="3 4">
    <name type="scientific">Stanieria cyanosphaera (strain ATCC 29371 / PCC 7437)</name>
    <dbReference type="NCBI Taxonomy" id="111780"/>
    <lineage>
        <taxon>Bacteria</taxon>
        <taxon>Bacillati</taxon>
        <taxon>Cyanobacteriota</taxon>
        <taxon>Cyanophyceae</taxon>
        <taxon>Pleurocapsales</taxon>
        <taxon>Dermocarpellaceae</taxon>
        <taxon>Stanieria</taxon>
    </lineage>
</organism>
<dbReference type="Pfam" id="PF00535">
    <property type="entry name" value="Glycos_transf_2"/>
    <property type="match status" value="2"/>
</dbReference>